<protein>
    <submittedName>
        <fullName evidence="6">GFA family protein</fullName>
    </submittedName>
</protein>
<keyword evidence="3" id="KW-0862">Zinc</keyword>
<evidence type="ECO:0000313" key="6">
    <source>
        <dbReference type="EMBL" id="MEK0085539.1"/>
    </source>
</evidence>
<evidence type="ECO:0000259" key="5">
    <source>
        <dbReference type="PROSITE" id="PS51891"/>
    </source>
</evidence>
<dbReference type="Gene3D" id="3.90.1590.10">
    <property type="entry name" value="glutathione-dependent formaldehyde- activating enzyme (gfa)"/>
    <property type="match status" value="1"/>
</dbReference>
<evidence type="ECO:0000313" key="7">
    <source>
        <dbReference type="Proteomes" id="UP001375743"/>
    </source>
</evidence>
<reference evidence="6 7" key="1">
    <citation type="submission" date="2024-01" db="EMBL/GenBank/DDBJ databases">
        <title>Multi-omics insights into the function and evolution of sodium benzoate biodegradation pathways in Benzoatithermus flavus gen. nov., sp. nov. from hot spring.</title>
        <authorList>
            <person name="Hu C.-J."/>
            <person name="Li W.-J."/>
        </authorList>
    </citation>
    <scope>NUCLEOTIDE SEQUENCE [LARGE SCALE GENOMIC DNA]</scope>
    <source>
        <strain evidence="6 7">SYSU G07066</strain>
    </source>
</reference>
<dbReference type="Pfam" id="PF04828">
    <property type="entry name" value="GFA"/>
    <property type="match status" value="1"/>
</dbReference>
<keyword evidence="2" id="KW-0479">Metal-binding</keyword>
<accession>A0ABU8XWU9</accession>
<dbReference type="PROSITE" id="PS51891">
    <property type="entry name" value="CENP_V_GFA"/>
    <property type="match status" value="1"/>
</dbReference>
<dbReference type="PANTHER" id="PTHR33337:SF40">
    <property type="entry name" value="CENP-V_GFA DOMAIN-CONTAINING PROTEIN-RELATED"/>
    <property type="match status" value="1"/>
</dbReference>
<evidence type="ECO:0000256" key="1">
    <source>
        <dbReference type="ARBA" id="ARBA00005495"/>
    </source>
</evidence>
<keyword evidence="4" id="KW-0456">Lyase</keyword>
<proteinExistence type="inferred from homology"/>
<gene>
    <name evidence="6" type="ORF">U1T56_20495</name>
</gene>
<evidence type="ECO:0000256" key="2">
    <source>
        <dbReference type="ARBA" id="ARBA00022723"/>
    </source>
</evidence>
<dbReference type="InterPro" id="IPR011057">
    <property type="entry name" value="Mss4-like_sf"/>
</dbReference>
<feature type="domain" description="CENP-V/GFA" evidence="5">
    <location>
        <begin position="4"/>
        <end position="118"/>
    </location>
</feature>
<dbReference type="SUPFAM" id="SSF51316">
    <property type="entry name" value="Mss4-like"/>
    <property type="match status" value="1"/>
</dbReference>
<sequence length="147" mass="16413">MITREGGCFCGAVRYRVEGEPVDAGYCHCRMCQRSVGAPVVAWGTWRRKRFVWLSPEPATLRSSARAARRFCSACGTQLLFWGEDAPQVVDVNLATLDDPAAIRPGHHIWIMSRIPWFDTADSLPRYHDVGADERGLRLGDDPPAQV</sequence>
<comment type="similarity">
    <text evidence="1">Belongs to the Gfa family.</text>
</comment>
<keyword evidence="7" id="KW-1185">Reference proteome</keyword>
<evidence type="ECO:0000256" key="3">
    <source>
        <dbReference type="ARBA" id="ARBA00022833"/>
    </source>
</evidence>
<evidence type="ECO:0000256" key="4">
    <source>
        <dbReference type="ARBA" id="ARBA00023239"/>
    </source>
</evidence>
<dbReference type="EMBL" id="JBBLZC010000029">
    <property type="protein sequence ID" value="MEK0085539.1"/>
    <property type="molecule type" value="Genomic_DNA"/>
</dbReference>
<dbReference type="PANTHER" id="PTHR33337">
    <property type="entry name" value="GFA DOMAIN-CONTAINING PROTEIN"/>
    <property type="match status" value="1"/>
</dbReference>
<organism evidence="6 7">
    <name type="scientific">Benzoatithermus flavus</name>
    <dbReference type="NCBI Taxonomy" id="3108223"/>
    <lineage>
        <taxon>Bacteria</taxon>
        <taxon>Pseudomonadati</taxon>
        <taxon>Pseudomonadota</taxon>
        <taxon>Alphaproteobacteria</taxon>
        <taxon>Geminicoccales</taxon>
        <taxon>Geminicoccaceae</taxon>
        <taxon>Benzoatithermus</taxon>
    </lineage>
</organism>
<dbReference type="RefSeq" id="WP_418161388.1">
    <property type="nucleotide sequence ID" value="NZ_JBBLZC010000029.1"/>
</dbReference>
<dbReference type="Proteomes" id="UP001375743">
    <property type="component" value="Unassembled WGS sequence"/>
</dbReference>
<dbReference type="InterPro" id="IPR006913">
    <property type="entry name" value="CENP-V/GFA"/>
</dbReference>
<comment type="caution">
    <text evidence="6">The sequence shown here is derived from an EMBL/GenBank/DDBJ whole genome shotgun (WGS) entry which is preliminary data.</text>
</comment>
<name>A0ABU8XWU9_9PROT</name>